<evidence type="ECO:0000256" key="3">
    <source>
        <dbReference type="ARBA" id="ARBA00022801"/>
    </source>
</evidence>
<feature type="region of interest" description="Disordered" evidence="8">
    <location>
        <begin position="65"/>
        <end position="88"/>
    </location>
</feature>
<feature type="domain" description="Helicase C-terminal" evidence="10">
    <location>
        <begin position="407"/>
        <end position="560"/>
    </location>
</feature>
<dbReference type="PROSITE" id="PS51192">
    <property type="entry name" value="HELICASE_ATP_BIND_1"/>
    <property type="match status" value="1"/>
</dbReference>
<dbReference type="SMART" id="SM00487">
    <property type="entry name" value="DEXDc"/>
    <property type="match status" value="1"/>
</dbReference>
<feature type="domain" description="Helicase ATP-binding" evidence="9">
    <location>
        <begin position="192"/>
        <end position="376"/>
    </location>
</feature>
<dbReference type="CDD" id="cd18787">
    <property type="entry name" value="SF2_C_DEAD"/>
    <property type="match status" value="1"/>
</dbReference>
<comment type="similarity">
    <text evidence="7">Belongs to the DEAD box helicase family.</text>
</comment>
<evidence type="ECO:0000256" key="4">
    <source>
        <dbReference type="ARBA" id="ARBA00022806"/>
    </source>
</evidence>
<gene>
    <name evidence="12" type="primary">ded1</name>
    <name evidence="12" type="ORF">SNAT2548_LOCUS26617</name>
</gene>
<evidence type="ECO:0000259" key="9">
    <source>
        <dbReference type="PROSITE" id="PS51192"/>
    </source>
</evidence>
<dbReference type="InterPro" id="IPR000629">
    <property type="entry name" value="RNA-helicase_DEAD-box_CS"/>
</dbReference>
<evidence type="ECO:0000313" key="13">
    <source>
        <dbReference type="Proteomes" id="UP000604046"/>
    </source>
</evidence>
<dbReference type="OrthoDB" id="196131at2759"/>
<keyword evidence="2 7" id="KW-0547">Nucleotide-binding</keyword>
<sequence length="576" mass="63158">MELSTALGLGFVAPGSLPAQPRVPVAFHRQEAARKSSNAPSLCLASLAVASCVRSAVRRRAYGGYGGGYGRGGGNNMSREDQQRHTEMKREREAQQFFSFQRQLMSRGESEPDDAFWDRQERRIFGENHVKAGINFSKYDNIEVTAEGGTGKEQPISTFQEACDKYELPDELTANLERCGYGTPTPVQKYSIPAVLEGSDVMVSAQTGSGKTAAFLVPIITAALQAGKKELKEGAVCPTSVIVAPTRELCEQIAQEARRLTFRSFARVAAVYGGADALGQLRQLAAGVEIVVCSPGRMDDFLQRGVISMEEVKFLVVDEADRMLDMGFEPQIRNIIENYGMPEPGEGGRQTMMFSATFPQEMQDMALDFLDPAYYGIQVGQVGHAATDVEQFFEQVNPREKSDRLLDVLQQTKNADGDVGRTIVFANTKGTVDDIAWQLQQEGIEAQPLHGGLTQAQRDRNLTLLKRGKYNVLVATDVAARGLDVPGIDHIINYDLPMDGDTYVHRIGRTGRIGNKGRATSFVSNYDNASNLQVIVRSMKDAKKDDPDATDVPEWLEELATSRPGSPRGGGRGRRF</sequence>
<evidence type="ECO:0000256" key="6">
    <source>
        <dbReference type="PROSITE-ProRule" id="PRU00552"/>
    </source>
</evidence>
<evidence type="ECO:0000256" key="7">
    <source>
        <dbReference type="RuleBase" id="RU000492"/>
    </source>
</evidence>
<evidence type="ECO:0000256" key="8">
    <source>
        <dbReference type="SAM" id="MobiDB-lite"/>
    </source>
</evidence>
<dbReference type="PROSITE" id="PS00039">
    <property type="entry name" value="DEAD_ATP_HELICASE"/>
    <property type="match status" value="1"/>
</dbReference>
<dbReference type="PROSITE" id="PS51194">
    <property type="entry name" value="HELICASE_CTER"/>
    <property type="match status" value="1"/>
</dbReference>
<keyword evidence="3 7" id="KW-0378">Hydrolase</keyword>
<dbReference type="GO" id="GO:0016787">
    <property type="term" value="F:hydrolase activity"/>
    <property type="evidence" value="ECO:0007669"/>
    <property type="project" value="UniProtKB-KW"/>
</dbReference>
<keyword evidence="4 7" id="KW-0347">Helicase</keyword>
<dbReference type="PROSITE" id="PS51195">
    <property type="entry name" value="Q_MOTIF"/>
    <property type="match status" value="1"/>
</dbReference>
<dbReference type="Pfam" id="PF00270">
    <property type="entry name" value="DEAD"/>
    <property type="match status" value="1"/>
</dbReference>
<dbReference type="SUPFAM" id="SSF52540">
    <property type="entry name" value="P-loop containing nucleoside triphosphate hydrolases"/>
    <property type="match status" value="1"/>
</dbReference>
<dbReference type="GO" id="GO:0003676">
    <property type="term" value="F:nucleic acid binding"/>
    <property type="evidence" value="ECO:0007669"/>
    <property type="project" value="InterPro"/>
</dbReference>
<evidence type="ECO:0000256" key="1">
    <source>
        <dbReference type="ARBA" id="ARBA00012552"/>
    </source>
</evidence>
<feature type="domain" description="DEAD-box RNA helicase Q" evidence="11">
    <location>
        <begin position="161"/>
        <end position="189"/>
    </location>
</feature>
<dbReference type="SMART" id="SM00490">
    <property type="entry name" value="HELICc"/>
    <property type="match status" value="1"/>
</dbReference>
<dbReference type="InterPro" id="IPR001650">
    <property type="entry name" value="Helicase_C-like"/>
</dbReference>
<dbReference type="Proteomes" id="UP000604046">
    <property type="component" value="Unassembled WGS sequence"/>
</dbReference>
<organism evidence="12 13">
    <name type="scientific">Symbiodinium natans</name>
    <dbReference type="NCBI Taxonomy" id="878477"/>
    <lineage>
        <taxon>Eukaryota</taxon>
        <taxon>Sar</taxon>
        <taxon>Alveolata</taxon>
        <taxon>Dinophyceae</taxon>
        <taxon>Suessiales</taxon>
        <taxon>Symbiodiniaceae</taxon>
        <taxon>Symbiodinium</taxon>
    </lineage>
</organism>
<dbReference type="PANTHER" id="PTHR47958">
    <property type="entry name" value="ATP-DEPENDENT RNA HELICASE DBP3"/>
    <property type="match status" value="1"/>
</dbReference>
<evidence type="ECO:0000313" key="12">
    <source>
        <dbReference type="EMBL" id="CAE7473686.1"/>
    </source>
</evidence>
<dbReference type="InterPro" id="IPR027417">
    <property type="entry name" value="P-loop_NTPase"/>
</dbReference>
<protein>
    <recommendedName>
        <fullName evidence="1">RNA helicase</fullName>
        <ecNumber evidence="1">3.6.4.13</ecNumber>
    </recommendedName>
</protein>
<reference evidence="12" key="1">
    <citation type="submission" date="2021-02" db="EMBL/GenBank/DDBJ databases">
        <authorList>
            <person name="Dougan E. K."/>
            <person name="Rhodes N."/>
            <person name="Thang M."/>
            <person name="Chan C."/>
        </authorList>
    </citation>
    <scope>NUCLEOTIDE SEQUENCE</scope>
</reference>
<evidence type="ECO:0000259" key="10">
    <source>
        <dbReference type="PROSITE" id="PS51194"/>
    </source>
</evidence>
<keyword evidence="5 7" id="KW-0067">ATP-binding</keyword>
<feature type="short sequence motif" description="Q motif" evidence="6">
    <location>
        <begin position="161"/>
        <end position="189"/>
    </location>
</feature>
<feature type="region of interest" description="Disordered" evidence="8">
    <location>
        <begin position="556"/>
        <end position="576"/>
    </location>
</feature>
<feature type="compositionally biased region" description="Basic and acidic residues" evidence="8">
    <location>
        <begin position="78"/>
        <end position="88"/>
    </location>
</feature>
<dbReference type="GO" id="GO:0005524">
    <property type="term" value="F:ATP binding"/>
    <property type="evidence" value="ECO:0007669"/>
    <property type="project" value="UniProtKB-KW"/>
</dbReference>
<feature type="compositionally biased region" description="Gly residues" evidence="8">
    <location>
        <begin position="65"/>
        <end position="75"/>
    </location>
</feature>
<proteinExistence type="inferred from homology"/>
<dbReference type="GO" id="GO:0003724">
    <property type="term" value="F:RNA helicase activity"/>
    <property type="evidence" value="ECO:0007669"/>
    <property type="project" value="UniProtKB-EC"/>
</dbReference>
<keyword evidence="13" id="KW-1185">Reference proteome</keyword>
<name>A0A812SFY2_9DINO</name>
<comment type="caution">
    <text evidence="12">The sequence shown here is derived from an EMBL/GenBank/DDBJ whole genome shotgun (WGS) entry which is preliminary data.</text>
</comment>
<dbReference type="EMBL" id="CAJNDS010002435">
    <property type="protein sequence ID" value="CAE7473686.1"/>
    <property type="molecule type" value="Genomic_DNA"/>
</dbReference>
<dbReference type="Gene3D" id="3.40.50.300">
    <property type="entry name" value="P-loop containing nucleotide triphosphate hydrolases"/>
    <property type="match status" value="2"/>
</dbReference>
<evidence type="ECO:0000259" key="11">
    <source>
        <dbReference type="PROSITE" id="PS51195"/>
    </source>
</evidence>
<evidence type="ECO:0000256" key="5">
    <source>
        <dbReference type="ARBA" id="ARBA00022840"/>
    </source>
</evidence>
<dbReference type="InterPro" id="IPR014001">
    <property type="entry name" value="Helicase_ATP-bd"/>
</dbReference>
<accession>A0A812SFY2</accession>
<dbReference type="AlphaFoldDB" id="A0A812SFY2"/>
<dbReference type="Pfam" id="PF00271">
    <property type="entry name" value="Helicase_C"/>
    <property type="match status" value="1"/>
</dbReference>
<dbReference type="EC" id="3.6.4.13" evidence="1"/>
<evidence type="ECO:0000256" key="2">
    <source>
        <dbReference type="ARBA" id="ARBA00022741"/>
    </source>
</evidence>
<dbReference type="InterPro" id="IPR011545">
    <property type="entry name" value="DEAD/DEAH_box_helicase_dom"/>
</dbReference>
<dbReference type="InterPro" id="IPR014014">
    <property type="entry name" value="RNA_helicase_DEAD_Q_motif"/>
</dbReference>